<keyword evidence="3" id="KW-1185">Reference proteome</keyword>
<protein>
    <submittedName>
        <fullName evidence="2">Uncharacterized protein</fullName>
    </submittedName>
</protein>
<evidence type="ECO:0000256" key="1">
    <source>
        <dbReference type="SAM" id="MobiDB-lite"/>
    </source>
</evidence>
<proteinExistence type="predicted"/>
<dbReference type="Proteomes" id="UP000233551">
    <property type="component" value="Unassembled WGS sequence"/>
</dbReference>
<feature type="compositionally biased region" description="Basic and acidic residues" evidence="1">
    <location>
        <begin position="211"/>
        <end position="223"/>
    </location>
</feature>
<reference evidence="2 3" key="1">
    <citation type="submission" date="2017-11" db="EMBL/GenBank/DDBJ databases">
        <title>De-novo sequencing of pomegranate (Punica granatum L.) genome.</title>
        <authorList>
            <person name="Akparov Z."/>
            <person name="Amiraslanov A."/>
            <person name="Hajiyeva S."/>
            <person name="Abbasov M."/>
            <person name="Kaur K."/>
            <person name="Hamwieh A."/>
            <person name="Solovyev V."/>
            <person name="Salamov A."/>
            <person name="Braich B."/>
            <person name="Kosarev P."/>
            <person name="Mahmoud A."/>
            <person name="Hajiyev E."/>
            <person name="Babayeva S."/>
            <person name="Izzatullayeva V."/>
            <person name="Mammadov A."/>
            <person name="Mammadov A."/>
            <person name="Sharifova S."/>
            <person name="Ojaghi J."/>
            <person name="Eynullazada K."/>
            <person name="Bayramov B."/>
            <person name="Abdulazimova A."/>
            <person name="Shahmuradov I."/>
        </authorList>
    </citation>
    <scope>NUCLEOTIDE SEQUENCE [LARGE SCALE GENOMIC DNA]</scope>
    <source>
        <strain evidence="3">cv. AG2017</strain>
        <tissue evidence="2">Leaf</tissue>
    </source>
</reference>
<organism evidence="2 3">
    <name type="scientific">Punica granatum</name>
    <name type="common">Pomegranate</name>
    <dbReference type="NCBI Taxonomy" id="22663"/>
    <lineage>
        <taxon>Eukaryota</taxon>
        <taxon>Viridiplantae</taxon>
        <taxon>Streptophyta</taxon>
        <taxon>Embryophyta</taxon>
        <taxon>Tracheophyta</taxon>
        <taxon>Spermatophyta</taxon>
        <taxon>Magnoliopsida</taxon>
        <taxon>eudicotyledons</taxon>
        <taxon>Gunneridae</taxon>
        <taxon>Pentapetalae</taxon>
        <taxon>rosids</taxon>
        <taxon>malvids</taxon>
        <taxon>Myrtales</taxon>
        <taxon>Lythraceae</taxon>
        <taxon>Punica</taxon>
    </lineage>
</organism>
<evidence type="ECO:0000313" key="2">
    <source>
        <dbReference type="EMBL" id="PKI67852.1"/>
    </source>
</evidence>
<accession>A0A2I0KH53</accession>
<dbReference type="AlphaFoldDB" id="A0A2I0KH53"/>
<feature type="region of interest" description="Disordered" evidence="1">
    <location>
        <begin position="195"/>
        <end position="223"/>
    </location>
</feature>
<comment type="caution">
    <text evidence="2">The sequence shown here is derived from an EMBL/GenBank/DDBJ whole genome shotgun (WGS) entry which is preliminary data.</text>
</comment>
<evidence type="ECO:0000313" key="3">
    <source>
        <dbReference type="Proteomes" id="UP000233551"/>
    </source>
</evidence>
<name>A0A2I0KH53_PUNGR</name>
<sequence length="223" mass="24860">MERSLKELGNECMEEEKELSWMETWLAEVEDVGIVLVKDVIVIYRGRYGEGGGGDGYPRIGIGTGIRNRYSEPDAPLRRSLWSPSVLVIPFPGELLFCLFSITLVSDSPLRLLSVALLLSVARLSSPTLRLRLFLKLPFPVRFCLLSCLRLSLDSSADPVGLIEGVFVIPSTGNRSIKYMLLVCAAIAQDVQDHEEAGEEDEAEQANPTLDPHEDRQHHQVRI</sequence>
<dbReference type="EMBL" id="PGOL01000580">
    <property type="protein sequence ID" value="PKI67852.1"/>
    <property type="molecule type" value="Genomic_DNA"/>
</dbReference>
<gene>
    <name evidence="2" type="ORF">CRG98_011751</name>
</gene>